<evidence type="ECO:0000256" key="2">
    <source>
        <dbReference type="ARBA" id="ARBA00022679"/>
    </source>
</evidence>
<keyword evidence="3" id="KW-0547">Nucleotide-binding</keyword>
<dbReference type="EC" id="2.7.1.33" evidence="7"/>
<dbReference type="NCBIfam" id="NF009842">
    <property type="entry name" value="PRK13317.1"/>
    <property type="match status" value="1"/>
</dbReference>
<dbReference type="AlphaFoldDB" id="A0A9Q2CYS4"/>
<dbReference type="EMBL" id="JACHHF010000004">
    <property type="protein sequence ID" value="MBB5176031.1"/>
    <property type="molecule type" value="Genomic_DNA"/>
</dbReference>
<name>A0A9Q2CYS4_9STAP</name>
<dbReference type="GO" id="GO:0004594">
    <property type="term" value="F:pantothenate kinase activity"/>
    <property type="evidence" value="ECO:0007669"/>
    <property type="project" value="UniProtKB-EC"/>
</dbReference>
<accession>A0A9Q2CYS4</accession>
<keyword evidence="2 7" id="KW-0808">Transferase</keyword>
<sequence>MRIGIDAGGTLTKVVTQNDDGSFHYESRPSKEIDTLIEELNKLDNVTLYLTGGGSVYISENVKHETHLQIEFDAAYTGLTYLMKKQNIDLDRFVYLNIGTGTSFHVVENNTQRRVGGTGIGGGTLMGLSQLLTGYETFEKIVETARKGNRDTLDLKVKHIFKDGPIPKPLTPDLTASNFARVEPHHHKTASDADKLASVIGMVAEGAISFGVTLAQGFKTNDLVLIGSTLKDNDVMQSVIHSYGSLKGIQPHIIENGEYSGALGAILVTEQ</sequence>
<dbReference type="Gene3D" id="3.30.420.40">
    <property type="match status" value="1"/>
</dbReference>
<protein>
    <submittedName>
        <fullName evidence="7">Type II pantothenate kinase</fullName>
        <ecNumber evidence="7">2.7.1.33</ecNumber>
    </submittedName>
</protein>
<dbReference type="RefSeq" id="WP_183673869.1">
    <property type="nucleotide sequence ID" value="NZ_CBCRYX010000007.1"/>
</dbReference>
<dbReference type="InterPro" id="IPR043129">
    <property type="entry name" value="ATPase_NBD"/>
</dbReference>
<gene>
    <name evidence="7" type="ORF">HNQ45_000915</name>
</gene>
<dbReference type="Pfam" id="PF03630">
    <property type="entry name" value="Fumble"/>
    <property type="match status" value="1"/>
</dbReference>
<evidence type="ECO:0000256" key="1">
    <source>
        <dbReference type="ARBA" id="ARBA00022490"/>
    </source>
</evidence>
<keyword evidence="4 7" id="KW-0418">Kinase</keyword>
<proteinExistence type="predicted"/>
<keyword evidence="5" id="KW-0067">ATP-binding</keyword>
<organism evidence="7 8">
    <name type="scientific">Nosocomiicoccus ampullae</name>
    <dbReference type="NCBI Taxonomy" id="489910"/>
    <lineage>
        <taxon>Bacteria</taxon>
        <taxon>Bacillati</taxon>
        <taxon>Bacillota</taxon>
        <taxon>Bacilli</taxon>
        <taxon>Bacillales</taxon>
        <taxon>Staphylococcaceae</taxon>
        <taxon>Nosocomiicoccus</taxon>
    </lineage>
</organism>
<dbReference type="Proteomes" id="UP000579136">
    <property type="component" value="Unassembled WGS sequence"/>
</dbReference>
<keyword evidence="8" id="KW-1185">Reference proteome</keyword>
<dbReference type="PANTHER" id="PTHR12280:SF20">
    <property type="entry name" value="4'-PHOSPHOPANTETHEINE PHOSPHATASE"/>
    <property type="match status" value="1"/>
</dbReference>
<dbReference type="InterPro" id="IPR004567">
    <property type="entry name" value="Type_II_PanK"/>
</dbReference>
<evidence type="ECO:0000256" key="4">
    <source>
        <dbReference type="ARBA" id="ARBA00022777"/>
    </source>
</evidence>
<evidence type="ECO:0000256" key="5">
    <source>
        <dbReference type="ARBA" id="ARBA00022840"/>
    </source>
</evidence>
<reference evidence="7 8" key="1">
    <citation type="submission" date="2020-08" db="EMBL/GenBank/DDBJ databases">
        <title>Genomic Encyclopedia of Type Strains, Phase IV (KMG-IV): sequencing the most valuable type-strain genomes for metagenomic binning, comparative biology and taxonomic classification.</title>
        <authorList>
            <person name="Goeker M."/>
        </authorList>
    </citation>
    <scope>NUCLEOTIDE SEQUENCE [LARGE SCALE GENOMIC DNA]</scope>
    <source>
        <strain evidence="7 8">DSM 19163</strain>
    </source>
</reference>
<dbReference type="GO" id="GO:0015937">
    <property type="term" value="P:coenzyme A biosynthetic process"/>
    <property type="evidence" value="ECO:0007669"/>
    <property type="project" value="UniProtKB-KW"/>
</dbReference>
<dbReference type="SUPFAM" id="SSF53067">
    <property type="entry name" value="Actin-like ATPase domain"/>
    <property type="match status" value="1"/>
</dbReference>
<evidence type="ECO:0000313" key="7">
    <source>
        <dbReference type="EMBL" id="MBB5176031.1"/>
    </source>
</evidence>
<dbReference type="PIRSF" id="PIRSF036940">
    <property type="entry name" value="PanK_bac_aCoA"/>
    <property type="match status" value="1"/>
</dbReference>
<keyword evidence="6" id="KW-0173">Coenzyme A biosynthesis</keyword>
<dbReference type="GO" id="GO:0005829">
    <property type="term" value="C:cytosol"/>
    <property type="evidence" value="ECO:0007669"/>
    <property type="project" value="TreeGrafter"/>
</dbReference>
<comment type="caution">
    <text evidence="7">The sequence shown here is derived from an EMBL/GenBank/DDBJ whole genome shotgun (WGS) entry which is preliminary data.</text>
</comment>
<dbReference type="GO" id="GO:0005524">
    <property type="term" value="F:ATP binding"/>
    <property type="evidence" value="ECO:0007669"/>
    <property type="project" value="UniProtKB-KW"/>
</dbReference>
<dbReference type="CDD" id="cd24085">
    <property type="entry name" value="ASKHA_NBD_PanK-II_bac"/>
    <property type="match status" value="1"/>
</dbReference>
<evidence type="ECO:0000256" key="6">
    <source>
        <dbReference type="ARBA" id="ARBA00022993"/>
    </source>
</evidence>
<evidence type="ECO:0000313" key="8">
    <source>
        <dbReference type="Proteomes" id="UP000579136"/>
    </source>
</evidence>
<dbReference type="InterPro" id="IPR011602">
    <property type="entry name" value="Type_II_PanK_bac"/>
</dbReference>
<evidence type="ECO:0000256" key="3">
    <source>
        <dbReference type="ARBA" id="ARBA00022741"/>
    </source>
</evidence>
<dbReference type="PANTHER" id="PTHR12280">
    <property type="entry name" value="PANTOTHENATE KINASE"/>
    <property type="match status" value="1"/>
</dbReference>
<keyword evidence="1" id="KW-0963">Cytoplasm</keyword>